<keyword evidence="3" id="KW-1185">Reference proteome</keyword>
<evidence type="ECO:0000313" key="2">
    <source>
        <dbReference type="EMBL" id="CZR55647.1"/>
    </source>
</evidence>
<proteinExistence type="predicted"/>
<dbReference type="Proteomes" id="UP000184330">
    <property type="component" value="Unassembled WGS sequence"/>
</dbReference>
<dbReference type="EMBL" id="FJOG01000006">
    <property type="protein sequence ID" value="CZR55647.1"/>
    <property type="molecule type" value="Genomic_DNA"/>
</dbReference>
<protein>
    <submittedName>
        <fullName evidence="2">Uncharacterized protein</fullName>
    </submittedName>
</protein>
<sequence>MSSNMKEQQTRSRSSTSSSRAITSTNWRTPTTPRETSPSPTKNSDIQQTIFKRFGKFMGSVNTSFRFLKTLEQNINTHDYSIQQAISACHYEDLIDQDGDITSEVQASVAEFLAALDVLIEQNVTDITYENKNQQICWTKDGTFDSKKIRQSLWNENRIPSQGWGASSRPSSPTRDSDSGYESGSSNTSNSTSRSTTSRKLTKIDLVRLSPEERAIRQGLEKSFTKLNKYGLGPESMPTTTFKPDSKGNQYYASTFTAPKPSTLPISSWHQTTPKKSENEIGMSIIDKFVAEGNQIWLQVLAIELIKKYKKVVWPKGERDISLGYLKSGLEDRNTHYDNNNSTSPTLHIRLYFTLSASKTRRLEFQKQHNDKTTSPKLHVRFLTRGTGRPGLNNNFSTNNKVRIADASNKVPRGTGRPEYPTPQQLLRPQQRQRLGTSYKVSY</sequence>
<reference evidence="2 3" key="1">
    <citation type="submission" date="2016-03" db="EMBL/GenBank/DDBJ databases">
        <authorList>
            <person name="Ploux O."/>
        </authorList>
    </citation>
    <scope>NUCLEOTIDE SEQUENCE [LARGE SCALE GENOMIC DNA]</scope>
    <source>
        <strain evidence="2 3">UAMH 11012</strain>
    </source>
</reference>
<dbReference type="OrthoDB" id="10460861at2759"/>
<feature type="compositionally biased region" description="Low complexity" evidence="1">
    <location>
        <begin position="11"/>
        <end position="41"/>
    </location>
</feature>
<evidence type="ECO:0000313" key="3">
    <source>
        <dbReference type="Proteomes" id="UP000184330"/>
    </source>
</evidence>
<feature type="region of interest" description="Disordered" evidence="1">
    <location>
        <begin position="159"/>
        <end position="199"/>
    </location>
</feature>
<feature type="compositionally biased region" description="Low complexity" evidence="1">
    <location>
        <begin position="167"/>
        <end position="198"/>
    </location>
</feature>
<evidence type="ECO:0000256" key="1">
    <source>
        <dbReference type="SAM" id="MobiDB-lite"/>
    </source>
</evidence>
<feature type="region of interest" description="Disordered" evidence="1">
    <location>
        <begin position="1"/>
        <end position="45"/>
    </location>
</feature>
<dbReference type="AlphaFoldDB" id="A0A1L7WSB3"/>
<organism evidence="2 3">
    <name type="scientific">Phialocephala subalpina</name>
    <dbReference type="NCBI Taxonomy" id="576137"/>
    <lineage>
        <taxon>Eukaryota</taxon>
        <taxon>Fungi</taxon>
        <taxon>Dikarya</taxon>
        <taxon>Ascomycota</taxon>
        <taxon>Pezizomycotina</taxon>
        <taxon>Leotiomycetes</taxon>
        <taxon>Helotiales</taxon>
        <taxon>Mollisiaceae</taxon>
        <taxon>Phialocephala</taxon>
        <taxon>Phialocephala fortinii species complex</taxon>
    </lineage>
</organism>
<accession>A0A1L7WSB3</accession>
<name>A0A1L7WSB3_9HELO</name>
<gene>
    <name evidence="2" type="ORF">PAC_05535</name>
</gene>